<reference evidence="2 3" key="1">
    <citation type="submission" date="2020-08" db="EMBL/GenBank/DDBJ databases">
        <title>The genome sequence of type strain Novosphingobium flavum NBRC 111647.</title>
        <authorList>
            <person name="Liu Y."/>
        </authorList>
    </citation>
    <scope>NUCLEOTIDE SEQUENCE [LARGE SCALE GENOMIC DNA]</scope>
    <source>
        <strain evidence="2 3">NBRC 111647</strain>
    </source>
</reference>
<sequence length="361" mass="40024">MTPTPAATPAPAPRITRGVSFYSYQEEYFTRAMTMEDCIEEVASMGATGVQLISEQMIPSYPYPSTAWIDSWFALMDCHGTTPTVLDTYWDFNVGGHRSLDLDEALCVLTRQIGLASELGFSVLRPTEGNPQLFKVTDLIERALPIAEKLDIRIAPEIHSPALLSGPKVQSYLETIHRSGTRHFGFTLDMSVFQDRYPRVVRDRQIRDGVLREAVAVAITDTHEAGTPRDEALAAAKAMGASDAELRFFNAVHAIAFEQNVADLTDFLPHVMNVHAKILEMTEDMTEYSIPYEKVIPALVAGGYKGSIDTEYEGQRHTQDALQTDSCEQVRRNQLQLRRMLGEIPADRNAQATRPAACGAA</sequence>
<dbReference type="AlphaFoldDB" id="A0A7X1FUL6"/>
<feature type="domain" description="Xylose isomerase-like TIM barrel" evidence="1">
    <location>
        <begin position="39"/>
        <end position="316"/>
    </location>
</feature>
<dbReference type="Gene3D" id="3.20.20.150">
    <property type="entry name" value="Divalent-metal-dependent TIM barrel enzymes"/>
    <property type="match status" value="1"/>
</dbReference>
<keyword evidence="3" id="KW-1185">Reference proteome</keyword>
<evidence type="ECO:0000259" key="1">
    <source>
        <dbReference type="Pfam" id="PF01261"/>
    </source>
</evidence>
<dbReference type="InterPro" id="IPR013022">
    <property type="entry name" value="Xyl_isomerase-like_TIM-brl"/>
</dbReference>
<dbReference type="RefSeq" id="WP_185665003.1">
    <property type="nucleotide sequence ID" value="NZ_JACLAW010000011.1"/>
</dbReference>
<accession>A0A7X1FUL6</accession>
<organism evidence="2 3">
    <name type="scientific">Novosphingobium flavum</name>
    <dbReference type="NCBI Taxonomy" id="1778672"/>
    <lineage>
        <taxon>Bacteria</taxon>
        <taxon>Pseudomonadati</taxon>
        <taxon>Pseudomonadota</taxon>
        <taxon>Alphaproteobacteria</taxon>
        <taxon>Sphingomonadales</taxon>
        <taxon>Sphingomonadaceae</taxon>
        <taxon>Novosphingobium</taxon>
    </lineage>
</organism>
<dbReference type="Pfam" id="PF01261">
    <property type="entry name" value="AP_endonuc_2"/>
    <property type="match status" value="1"/>
</dbReference>
<dbReference type="SUPFAM" id="SSF51658">
    <property type="entry name" value="Xylose isomerase-like"/>
    <property type="match status" value="1"/>
</dbReference>
<dbReference type="InterPro" id="IPR036237">
    <property type="entry name" value="Xyl_isomerase-like_sf"/>
</dbReference>
<dbReference type="EMBL" id="JACLAW010000011">
    <property type="protein sequence ID" value="MBC2666707.1"/>
    <property type="molecule type" value="Genomic_DNA"/>
</dbReference>
<evidence type="ECO:0000313" key="3">
    <source>
        <dbReference type="Proteomes" id="UP000566813"/>
    </source>
</evidence>
<protein>
    <recommendedName>
        <fullName evidence="1">Xylose isomerase-like TIM barrel domain-containing protein</fullName>
    </recommendedName>
</protein>
<evidence type="ECO:0000313" key="2">
    <source>
        <dbReference type="EMBL" id="MBC2666707.1"/>
    </source>
</evidence>
<proteinExistence type="predicted"/>
<comment type="caution">
    <text evidence="2">The sequence shown here is derived from an EMBL/GenBank/DDBJ whole genome shotgun (WGS) entry which is preliminary data.</text>
</comment>
<name>A0A7X1FUL6_9SPHN</name>
<gene>
    <name evidence="2" type="ORF">H7F51_14390</name>
</gene>
<dbReference type="Proteomes" id="UP000566813">
    <property type="component" value="Unassembled WGS sequence"/>
</dbReference>